<reference evidence="1 2" key="1">
    <citation type="submission" date="2018-06" db="EMBL/GenBank/DDBJ databases">
        <authorList>
            <consortium name="Pathogen Informatics"/>
            <person name="Doyle S."/>
        </authorList>
    </citation>
    <scope>NUCLEOTIDE SEQUENCE [LARGE SCALE GENOMIC DNA]</scope>
    <source>
        <strain evidence="1 2">NCTC11388</strain>
    </source>
</reference>
<evidence type="ECO:0000313" key="2">
    <source>
        <dbReference type="Proteomes" id="UP000254893"/>
    </source>
</evidence>
<dbReference type="EMBL" id="UGYW01000002">
    <property type="protein sequence ID" value="SUJ19227.1"/>
    <property type="molecule type" value="Genomic_DNA"/>
</dbReference>
<sequence>MSATMESNATMNKPSAMFSNLLESFLPVFVRIEKNESKDDSANKRAMTDVNSSTNVLSCLLLTCNAVITKRQNPSKFADVFNI</sequence>
<protein>
    <submittedName>
        <fullName evidence="1">Uncharacterized protein</fullName>
    </submittedName>
</protein>
<dbReference type="AlphaFoldDB" id="A0A380CEX1"/>
<dbReference type="Proteomes" id="UP000254893">
    <property type="component" value="Unassembled WGS sequence"/>
</dbReference>
<proteinExistence type="predicted"/>
<name>A0A380CEX1_SPHSI</name>
<evidence type="ECO:0000313" key="1">
    <source>
        <dbReference type="EMBL" id="SUJ19227.1"/>
    </source>
</evidence>
<organism evidence="1 2">
    <name type="scientific">Sphingobacterium spiritivorum</name>
    <name type="common">Flavobacterium spiritivorum</name>
    <dbReference type="NCBI Taxonomy" id="258"/>
    <lineage>
        <taxon>Bacteria</taxon>
        <taxon>Pseudomonadati</taxon>
        <taxon>Bacteroidota</taxon>
        <taxon>Sphingobacteriia</taxon>
        <taxon>Sphingobacteriales</taxon>
        <taxon>Sphingobacteriaceae</taxon>
        <taxon>Sphingobacterium</taxon>
    </lineage>
</organism>
<gene>
    <name evidence="1" type="ORF">NCTC11388_02855</name>
</gene>
<accession>A0A380CEX1</accession>